<proteinExistence type="predicted"/>
<accession>A0A6P1BG21</accession>
<reference evidence="1 2" key="1">
    <citation type="journal article" date="2020" name="Arch. Microbiol.">
        <title>Bradyrhizobium uaiense sp. nov., a new highly efficient cowpea symbiont.</title>
        <authorList>
            <person name="Cabral Michel D."/>
            <person name="Azarias Guimaraes A."/>
            <person name="Martins da Costa E."/>
            <person name="Soares de Carvalho T."/>
            <person name="Balsanelli E."/>
            <person name="Willems A."/>
            <person name="Maltempi de Souza E."/>
            <person name="de Souza Moreira F.M."/>
        </authorList>
    </citation>
    <scope>NUCLEOTIDE SEQUENCE [LARGE SCALE GENOMIC DNA]</scope>
    <source>
        <strain evidence="1 2">UFLA 03-164</strain>
    </source>
</reference>
<dbReference type="RefSeq" id="WP_163154952.1">
    <property type="nucleotide sequence ID" value="NZ_VKHP01000060.1"/>
</dbReference>
<evidence type="ECO:0000313" key="2">
    <source>
        <dbReference type="Proteomes" id="UP000468531"/>
    </source>
</evidence>
<gene>
    <name evidence="1" type="ORF">FNJ47_17010</name>
</gene>
<keyword evidence="2" id="KW-1185">Reference proteome</keyword>
<dbReference type="Proteomes" id="UP000468531">
    <property type="component" value="Unassembled WGS sequence"/>
</dbReference>
<organism evidence="1 2">
    <name type="scientific">Bradyrhizobium uaiense</name>
    <dbReference type="NCBI Taxonomy" id="2594946"/>
    <lineage>
        <taxon>Bacteria</taxon>
        <taxon>Pseudomonadati</taxon>
        <taxon>Pseudomonadota</taxon>
        <taxon>Alphaproteobacteria</taxon>
        <taxon>Hyphomicrobiales</taxon>
        <taxon>Nitrobacteraceae</taxon>
        <taxon>Bradyrhizobium</taxon>
    </lineage>
</organism>
<sequence length="144" mass="15501">MNAMLAELRAHEAISIVEASHQEQKRADIVSAGFARMQKFIFSIVVITAASWSIAQAAAADRVPPFDIVRNCGAEVAAAGTESVASCTKDETDAMNELDKRWTEFSASNKQACVEEASLGGEQSYVELLTCLEMSSGEFLAGRH</sequence>
<evidence type="ECO:0000313" key="1">
    <source>
        <dbReference type="EMBL" id="NEU97486.1"/>
    </source>
</evidence>
<dbReference type="EMBL" id="VKHP01000060">
    <property type="protein sequence ID" value="NEU97486.1"/>
    <property type="molecule type" value="Genomic_DNA"/>
</dbReference>
<protein>
    <submittedName>
        <fullName evidence="1">Uncharacterized protein</fullName>
    </submittedName>
</protein>
<dbReference type="AlphaFoldDB" id="A0A6P1BG21"/>
<name>A0A6P1BG21_9BRAD</name>
<comment type="caution">
    <text evidence="1">The sequence shown here is derived from an EMBL/GenBank/DDBJ whole genome shotgun (WGS) entry which is preliminary data.</text>
</comment>